<keyword evidence="2" id="KW-1185">Reference proteome</keyword>
<dbReference type="EMBL" id="VSRR010044338">
    <property type="protein sequence ID" value="MPC76837.1"/>
    <property type="molecule type" value="Genomic_DNA"/>
</dbReference>
<comment type="caution">
    <text evidence="1">The sequence shown here is derived from an EMBL/GenBank/DDBJ whole genome shotgun (WGS) entry which is preliminary data.</text>
</comment>
<accession>A0A5B7I5R9</accession>
<dbReference type="AlphaFoldDB" id="A0A5B7I5R9"/>
<protein>
    <submittedName>
        <fullName evidence="1">Uncharacterized protein</fullName>
    </submittedName>
</protein>
<organism evidence="1 2">
    <name type="scientific">Portunus trituberculatus</name>
    <name type="common">Swimming crab</name>
    <name type="synonym">Neptunus trituberculatus</name>
    <dbReference type="NCBI Taxonomy" id="210409"/>
    <lineage>
        <taxon>Eukaryota</taxon>
        <taxon>Metazoa</taxon>
        <taxon>Ecdysozoa</taxon>
        <taxon>Arthropoda</taxon>
        <taxon>Crustacea</taxon>
        <taxon>Multicrustacea</taxon>
        <taxon>Malacostraca</taxon>
        <taxon>Eumalacostraca</taxon>
        <taxon>Eucarida</taxon>
        <taxon>Decapoda</taxon>
        <taxon>Pleocyemata</taxon>
        <taxon>Brachyura</taxon>
        <taxon>Eubrachyura</taxon>
        <taxon>Portunoidea</taxon>
        <taxon>Portunidae</taxon>
        <taxon>Portuninae</taxon>
        <taxon>Portunus</taxon>
    </lineage>
</organism>
<name>A0A5B7I5R9_PORTR</name>
<reference evidence="1 2" key="1">
    <citation type="submission" date="2019-05" db="EMBL/GenBank/DDBJ databases">
        <title>Another draft genome of Portunus trituberculatus and its Hox gene families provides insights of decapod evolution.</title>
        <authorList>
            <person name="Jeong J.-H."/>
            <person name="Song I."/>
            <person name="Kim S."/>
            <person name="Choi T."/>
            <person name="Kim D."/>
            <person name="Ryu S."/>
            <person name="Kim W."/>
        </authorList>
    </citation>
    <scope>NUCLEOTIDE SEQUENCE [LARGE SCALE GENOMIC DNA]</scope>
    <source>
        <tissue evidence="1">Muscle</tissue>
    </source>
</reference>
<proteinExistence type="predicted"/>
<gene>
    <name evidence="1" type="ORF">E2C01_071270</name>
</gene>
<sequence length="78" mass="8627">MSDEHPSALREAMHTLHLRKDGVKKDCNFHLTIAARTKILPGCTSSSIFKSSWSPECSKVLCLETCMTAEVAGFNTTR</sequence>
<dbReference type="Proteomes" id="UP000324222">
    <property type="component" value="Unassembled WGS sequence"/>
</dbReference>
<evidence type="ECO:0000313" key="1">
    <source>
        <dbReference type="EMBL" id="MPC76837.1"/>
    </source>
</evidence>
<evidence type="ECO:0000313" key="2">
    <source>
        <dbReference type="Proteomes" id="UP000324222"/>
    </source>
</evidence>